<protein>
    <submittedName>
        <fullName evidence="1">Uncharacterized protein</fullName>
    </submittedName>
</protein>
<keyword evidence="2" id="KW-1185">Reference proteome</keyword>
<dbReference type="GO" id="GO:0006401">
    <property type="term" value="P:RNA catabolic process"/>
    <property type="evidence" value="ECO:0007669"/>
    <property type="project" value="InterPro"/>
</dbReference>
<dbReference type="Pfam" id="PF08615">
    <property type="entry name" value="RNase_H2_suC"/>
    <property type="match status" value="1"/>
</dbReference>
<name>A0AAV1VRY0_LUPLU</name>
<reference evidence="1 2" key="1">
    <citation type="submission" date="2024-03" db="EMBL/GenBank/DDBJ databases">
        <authorList>
            <person name="Martinez-Hernandez J."/>
        </authorList>
    </citation>
    <scope>NUCLEOTIDE SEQUENCE [LARGE SCALE GENOMIC DNA]</scope>
</reference>
<dbReference type="InterPro" id="IPR013924">
    <property type="entry name" value="RNase_H2_suC"/>
</dbReference>
<accession>A0AAV1VRY0</accession>
<dbReference type="AlphaFoldDB" id="A0AAV1VRY0"/>
<dbReference type="EMBL" id="CAXHTB010000001">
    <property type="protein sequence ID" value="CAL0299703.1"/>
    <property type="molecule type" value="Genomic_DNA"/>
</dbReference>
<dbReference type="GO" id="GO:0032299">
    <property type="term" value="C:ribonuclease H2 complex"/>
    <property type="evidence" value="ECO:0007669"/>
    <property type="project" value="InterPro"/>
</dbReference>
<evidence type="ECO:0000313" key="1">
    <source>
        <dbReference type="EMBL" id="CAL0299703.1"/>
    </source>
</evidence>
<dbReference type="PANTHER" id="PTHR47204:SF1">
    <property type="entry name" value="RIBONUCLEASE H2 SUBUNIT C"/>
    <property type="match status" value="1"/>
</dbReference>
<sequence length="152" mass="17079">MENGKGTTIDFNTNTVEDLTGRVHQLPCCVKYDGVAAVSQYFKPKLSGVHSEDEGLQLQKAHFRGRLLQGATLHLPHPYTGFVLEKNKIGDEEDSSGSWHANSTFRDVTYWNHDDLPCHNDHFFRAFHYLTIANALHKPVTPEDLASTSTLL</sequence>
<dbReference type="PANTHER" id="PTHR47204">
    <property type="entry name" value="OS02G0168900 PROTEIN"/>
    <property type="match status" value="1"/>
</dbReference>
<dbReference type="CDD" id="cd09271">
    <property type="entry name" value="RNase_H2-C"/>
    <property type="match status" value="1"/>
</dbReference>
<dbReference type="Proteomes" id="UP001497480">
    <property type="component" value="Unassembled WGS sequence"/>
</dbReference>
<organism evidence="1 2">
    <name type="scientific">Lupinus luteus</name>
    <name type="common">European yellow lupine</name>
    <dbReference type="NCBI Taxonomy" id="3873"/>
    <lineage>
        <taxon>Eukaryota</taxon>
        <taxon>Viridiplantae</taxon>
        <taxon>Streptophyta</taxon>
        <taxon>Embryophyta</taxon>
        <taxon>Tracheophyta</taxon>
        <taxon>Spermatophyta</taxon>
        <taxon>Magnoliopsida</taxon>
        <taxon>eudicotyledons</taxon>
        <taxon>Gunneridae</taxon>
        <taxon>Pentapetalae</taxon>
        <taxon>rosids</taxon>
        <taxon>fabids</taxon>
        <taxon>Fabales</taxon>
        <taxon>Fabaceae</taxon>
        <taxon>Papilionoideae</taxon>
        <taxon>50 kb inversion clade</taxon>
        <taxon>genistoids sensu lato</taxon>
        <taxon>core genistoids</taxon>
        <taxon>Genisteae</taxon>
        <taxon>Lupinus</taxon>
    </lineage>
</organism>
<gene>
    <name evidence="1" type="ORF">LLUT_LOCUS763</name>
</gene>
<evidence type="ECO:0000313" key="2">
    <source>
        <dbReference type="Proteomes" id="UP001497480"/>
    </source>
</evidence>
<comment type="caution">
    <text evidence="1">The sequence shown here is derived from an EMBL/GenBank/DDBJ whole genome shotgun (WGS) entry which is preliminary data.</text>
</comment>
<dbReference type="Gene3D" id="2.40.128.680">
    <property type="match status" value="1"/>
</dbReference>
<proteinExistence type="predicted"/>